<dbReference type="AlphaFoldDB" id="A0A1C3KZP8"/>
<feature type="compositionally biased region" description="Basic and acidic residues" evidence="1">
    <location>
        <begin position="69"/>
        <end position="80"/>
    </location>
</feature>
<dbReference type="Proteomes" id="UP000219799">
    <property type="component" value="Chromosome 11"/>
</dbReference>
<proteinExistence type="predicted"/>
<evidence type="ECO:0000313" key="3">
    <source>
        <dbReference type="EMBL" id="SBT79720.1"/>
    </source>
</evidence>
<feature type="transmembrane region" description="Helical" evidence="2">
    <location>
        <begin position="446"/>
        <end position="468"/>
    </location>
</feature>
<evidence type="ECO:0000313" key="4">
    <source>
        <dbReference type="Proteomes" id="UP000219799"/>
    </source>
</evidence>
<evidence type="ECO:0000256" key="1">
    <source>
        <dbReference type="SAM" id="MobiDB-lite"/>
    </source>
</evidence>
<evidence type="ECO:0008006" key="5">
    <source>
        <dbReference type="Google" id="ProtNLM"/>
    </source>
</evidence>
<feature type="compositionally biased region" description="Polar residues" evidence="1">
    <location>
        <begin position="393"/>
        <end position="414"/>
    </location>
</feature>
<dbReference type="VEuPathDB" id="PlasmoDB:PmUG01_11043600"/>
<feature type="region of interest" description="Disordered" evidence="1">
    <location>
        <begin position="387"/>
        <end position="414"/>
    </location>
</feature>
<feature type="region of interest" description="Disordered" evidence="1">
    <location>
        <begin position="61"/>
        <end position="80"/>
    </location>
</feature>
<keyword evidence="2" id="KW-0812">Transmembrane</keyword>
<reference evidence="3 4" key="1">
    <citation type="submission" date="2016-06" db="EMBL/GenBank/DDBJ databases">
        <authorList>
            <consortium name="Pathogen Informatics"/>
        </authorList>
    </citation>
    <scope>NUCLEOTIDE SEQUENCE [LARGE SCALE GENOMIC DNA]</scope>
    <source>
        <strain evidence="3">PmlGA01</strain>
    </source>
</reference>
<dbReference type="EMBL" id="LT594499">
    <property type="protein sequence ID" value="SBT79720.1"/>
    <property type="molecule type" value="Genomic_DNA"/>
</dbReference>
<name>A0A1C3KZP8_PLAMA</name>
<accession>A0A1C3KZP8</accession>
<evidence type="ECO:0000256" key="2">
    <source>
        <dbReference type="SAM" id="Phobius"/>
    </source>
</evidence>
<sequence length="469" mass="53733">MVKTCYFPLLFLIYFFLNCYVILTDGTKDNIKSEHHSSAEGNDVVEHSFEQGRHYDTYYKQSRQEPSTEEEKRKRKENDQKCTLVNQEDGSLKSSCEEQQTKEVKKIEHPLITQPLSHDQQLMDEVAPYKIMDTKIALNKNAGVKPATYESNKLVSDEEEKYINDDENELYDRMGMMSRGFIEKQDFFRGVIKTLFNLYNSNIDISSANFENGSILFFFTFSKHTKKEDIGELNISFYGNVRKHNSNGISEGRSDFTLHYLLDDMISKKKTNDDNNLEEIDVYNSENENEMFSQLGYESREEISNSSTASTGNSSQDKSTLIVPSKFTKICKSIYDSKVDSFKHFLTLDKLSENEFSVSKLDDFLNICITNASDELEAEKKKKKLKKLKNSEGENNGQVSGKASGQGNGETNVPNLPKSNIILLKEFKQSLINKDMETCKEAAKLLMANSAISNLVYFFVIMTTVIFMF</sequence>
<feature type="transmembrane region" description="Helical" evidence="2">
    <location>
        <begin position="6"/>
        <end position="23"/>
    </location>
</feature>
<keyword evidence="2" id="KW-1133">Transmembrane helix</keyword>
<gene>
    <name evidence="3" type="primary">PmlGA01_110031800</name>
    <name evidence="3" type="ORF">PMLGA01_110031800</name>
</gene>
<keyword evidence="2" id="KW-0472">Membrane</keyword>
<protein>
    <recommendedName>
        <fullName evidence="5">Secreted ookinete protein 25</fullName>
    </recommendedName>
</protein>
<organism evidence="3 4">
    <name type="scientific">Plasmodium malariae</name>
    <dbReference type="NCBI Taxonomy" id="5858"/>
    <lineage>
        <taxon>Eukaryota</taxon>
        <taxon>Sar</taxon>
        <taxon>Alveolata</taxon>
        <taxon>Apicomplexa</taxon>
        <taxon>Aconoidasida</taxon>
        <taxon>Haemosporida</taxon>
        <taxon>Plasmodiidae</taxon>
        <taxon>Plasmodium</taxon>
        <taxon>Plasmodium (Plasmodium)</taxon>
    </lineage>
</organism>